<evidence type="ECO:0000259" key="2">
    <source>
        <dbReference type="Pfam" id="PF10545"/>
    </source>
</evidence>
<reference evidence="3" key="1">
    <citation type="submission" date="2021-12" db="EMBL/GenBank/DDBJ databases">
        <authorList>
            <person name="King R."/>
        </authorList>
    </citation>
    <scope>NUCLEOTIDE SEQUENCE</scope>
</reference>
<evidence type="ECO:0000313" key="3">
    <source>
        <dbReference type="EMBL" id="CAG9782475.1"/>
    </source>
</evidence>
<dbReference type="EMBL" id="OU893332">
    <property type="protein sequence ID" value="CAG9782475.1"/>
    <property type="molecule type" value="Genomic_DNA"/>
</dbReference>
<feature type="region of interest" description="Disordered" evidence="1">
    <location>
        <begin position="20"/>
        <end position="39"/>
    </location>
</feature>
<evidence type="ECO:0000313" key="4">
    <source>
        <dbReference type="Proteomes" id="UP001153714"/>
    </source>
</evidence>
<feature type="domain" description="MADF" evidence="2">
    <location>
        <begin position="167"/>
        <end position="218"/>
    </location>
</feature>
<name>A0A9N9N4V6_9NEOP</name>
<keyword evidence="4" id="KW-1185">Reference proteome</keyword>
<dbReference type="Proteomes" id="UP001153714">
    <property type="component" value="Chromosome 1"/>
</dbReference>
<dbReference type="OrthoDB" id="6375801at2759"/>
<sequence length="343" mass="40592">MKSDPNSLERLRERERLKYMKKKEKGQVRPTSNMNPREKWLKRKSWKKNSQTYRDKQGVLRKNLTRLLDITPPPSPGPSFQNVRENREEQQREEHRRLSSIAQRKRQLRRRRAILYAIISKLQKSVDDERRKGEKFRKRYQRLAKKVQSSPEAKVSELLENIQVPDTVKKRLIFSEKRWKNLKDQYRKELKKLPAPRSGDPGDNVQSTWQFFSQMNFLRFEILRNSSDTNLRINNDGDQSSSTMSLPLFSPHTEINSQESVITETDVRSPTEDDDVTIETPTNSQLLMNASTSSSRPRKRKTANDIRTEMLELEKKRLLLLEKDNRILTQHSQVKINHKTITT</sequence>
<gene>
    <name evidence="3" type="ORF">DIATSA_LOCUS732</name>
</gene>
<feature type="compositionally biased region" description="Basic and acidic residues" evidence="1">
    <location>
        <begin position="84"/>
        <end position="97"/>
    </location>
</feature>
<dbReference type="InterPro" id="IPR006578">
    <property type="entry name" value="MADF-dom"/>
</dbReference>
<feature type="region of interest" description="Disordered" evidence="1">
    <location>
        <begin position="67"/>
        <end position="103"/>
    </location>
</feature>
<protein>
    <recommendedName>
        <fullName evidence="2">MADF domain-containing protein</fullName>
    </recommendedName>
</protein>
<organism evidence="3 4">
    <name type="scientific">Diatraea saccharalis</name>
    <name type="common">sugarcane borer</name>
    <dbReference type="NCBI Taxonomy" id="40085"/>
    <lineage>
        <taxon>Eukaryota</taxon>
        <taxon>Metazoa</taxon>
        <taxon>Ecdysozoa</taxon>
        <taxon>Arthropoda</taxon>
        <taxon>Hexapoda</taxon>
        <taxon>Insecta</taxon>
        <taxon>Pterygota</taxon>
        <taxon>Neoptera</taxon>
        <taxon>Endopterygota</taxon>
        <taxon>Lepidoptera</taxon>
        <taxon>Glossata</taxon>
        <taxon>Ditrysia</taxon>
        <taxon>Pyraloidea</taxon>
        <taxon>Crambidae</taxon>
        <taxon>Crambinae</taxon>
        <taxon>Diatraea</taxon>
    </lineage>
</organism>
<evidence type="ECO:0000256" key="1">
    <source>
        <dbReference type="SAM" id="MobiDB-lite"/>
    </source>
</evidence>
<proteinExistence type="predicted"/>
<dbReference type="AlphaFoldDB" id="A0A9N9N4V6"/>
<reference evidence="3" key="2">
    <citation type="submission" date="2022-10" db="EMBL/GenBank/DDBJ databases">
        <authorList>
            <consortium name="ENA_rothamsted_submissions"/>
            <consortium name="culmorum"/>
            <person name="King R."/>
        </authorList>
    </citation>
    <scope>NUCLEOTIDE SEQUENCE</scope>
</reference>
<dbReference type="Pfam" id="PF10545">
    <property type="entry name" value="MADF_DNA_bdg"/>
    <property type="match status" value="1"/>
</dbReference>
<accession>A0A9N9N4V6</accession>